<keyword evidence="3" id="KW-1185">Reference proteome</keyword>
<proteinExistence type="predicted"/>
<dbReference type="PROSITE" id="PS50005">
    <property type="entry name" value="TPR"/>
    <property type="match status" value="1"/>
</dbReference>
<organism evidence="2 3">
    <name type="scientific">Thiovibrio frasassiensis</name>
    <dbReference type="NCBI Taxonomy" id="2984131"/>
    <lineage>
        <taxon>Bacteria</taxon>
        <taxon>Pseudomonadati</taxon>
        <taxon>Thermodesulfobacteriota</taxon>
        <taxon>Desulfobulbia</taxon>
        <taxon>Desulfobulbales</taxon>
        <taxon>Thiovibrionaceae</taxon>
        <taxon>Thiovibrio</taxon>
    </lineage>
</organism>
<evidence type="ECO:0000256" key="1">
    <source>
        <dbReference type="PROSITE-ProRule" id="PRU00339"/>
    </source>
</evidence>
<gene>
    <name evidence="2" type="ORF">OLX77_01930</name>
</gene>
<dbReference type="InterPro" id="IPR011990">
    <property type="entry name" value="TPR-like_helical_dom_sf"/>
</dbReference>
<evidence type="ECO:0000313" key="2">
    <source>
        <dbReference type="EMBL" id="MDG4474918.1"/>
    </source>
</evidence>
<dbReference type="Gene3D" id="1.25.40.10">
    <property type="entry name" value="Tetratricopeptide repeat domain"/>
    <property type="match status" value="1"/>
</dbReference>
<comment type="caution">
    <text evidence="2">The sequence shown here is derived from an EMBL/GenBank/DDBJ whole genome shotgun (WGS) entry which is preliminary data.</text>
</comment>
<reference evidence="2" key="2">
    <citation type="submission" date="2022-10" db="EMBL/GenBank/DDBJ databases">
        <authorList>
            <person name="Aronson H.S."/>
        </authorList>
    </citation>
    <scope>NUCLEOTIDE SEQUENCE</scope>
    <source>
        <strain evidence="2">RS19-109</strain>
    </source>
</reference>
<dbReference type="SUPFAM" id="SSF48452">
    <property type="entry name" value="TPR-like"/>
    <property type="match status" value="1"/>
</dbReference>
<protein>
    <submittedName>
        <fullName evidence="2">Tetratricopeptide repeat protein</fullName>
    </submittedName>
</protein>
<dbReference type="PROSITE" id="PS51257">
    <property type="entry name" value="PROKAR_LIPOPROTEIN"/>
    <property type="match status" value="1"/>
</dbReference>
<dbReference type="AlphaFoldDB" id="A0A9X4MER9"/>
<accession>A0A9X4MER9</accession>
<sequence length="267" mass="30026">MRYQAKTVLVFSSYIMLMVTLTGCAGVGKVAYRPVPRPDMTCAVAVDDILNAARAGKIYTATGPFTPVRHITNIIVNENGTVRWELTPEPGLPRAFDISLLAPRQDFAVNEWGPSWAITLPGFMIAGSLPNLTKVADDLYVIQQSVENLTERQNKELALFQTIAAKYRALAIKPPVSEEQRKFVVQANAFNERKEYTKAIDLYQKAIEVDPVSYPPAYFNLALLSAQIQWFKSAIRYMKQYLLLVPDAKDARSGQDKIYEWEAMVNK</sequence>
<keyword evidence="1" id="KW-0802">TPR repeat</keyword>
<feature type="repeat" description="TPR" evidence="1">
    <location>
        <begin position="180"/>
        <end position="213"/>
    </location>
</feature>
<dbReference type="Pfam" id="PF13414">
    <property type="entry name" value="TPR_11"/>
    <property type="match status" value="1"/>
</dbReference>
<name>A0A9X4MER9_9BACT</name>
<dbReference type="EMBL" id="JAPHEH010000001">
    <property type="protein sequence ID" value="MDG4474918.1"/>
    <property type="molecule type" value="Genomic_DNA"/>
</dbReference>
<dbReference type="Proteomes" id="UP001154240">
    <property type="component" value="Unassembled WGS sequence"/>
</dbReference>
<evidence type="ECO:0000313" key="3">
    <source>
        <dbReference type="Proteomes" id="UP001154240"/>
    </source>
</evidence>
<dbReference type="InterPro" id="IPR019734">
    <property type="entry name" value="TPR_rpt"/>
</dbReference>
<reference evidence="2" key="1">
    <citation type="journal article" date="2022" name="bioRxiv">
        <title>Thiovibrio frasassiensisgen. nov., sp. nov., an autotrophic, elemental sulfur disproportionating bacterium isolated from sulfidic karst sediment, and proposal of Thiovibrionaceae fam. nov.</title>
        <authorList>
            <person name="Aronson H."/>
            <person name="Thomas C."/>
            <person name="Bhattacharyya M."/>
            <person name="Eckstein S."/>
            <person name="Jensen S."/>
            <person name="Barco R."/>
            <person name="Macalady J."/>
            <person name="Amend J."/>
        </authorList>
    </citation>
    <scope>NUCLEOTIDE SEQUENCE</scope>
    <source>
        <strain evidence="2">RS19-109</strain>
    </source>
</reference>
<dbReference type="RefSeq" id="WP_307631896.1">
    <property type="nucleotide sequence ID" value="NZ_JAPHEH010000001.1"/>
</dbReference>